<dbReference type="STRING" id="645517.A6F65_01788"/>
<organism evidence="4 5">
    <name type="scientific">Paraurantiacibacter namhicola</name>
    <dbReference type="NCBI Taxonomy" id="645517"/>
    <lineage>
        <taxon>Bacteria</taxon>
        <taxon>Pseudomonadati</taxon>
        <taxon>Pseudomonadota</taxon>
        <taxon>Alphaproteobacteria</taxon>
        <taxon>Sphingomonadales</taxon>
        <taxon>Erythrobacteraceae</taxon>
        <taxon>Paraurantiacibacter</taxon>
    </lineage>
</organism>
<reference evidence="4 5" key="1">
    <citation type="submission" date="2016-07" db="EMBL/GenBank/DDBJ databases">
        <title>Complete genome sequence of Altererythrobacter namhicola JCM 16345T, containing esterase-encoding genes.</title>
        <authorList>
            <person name="Cheng H."/>
            <person name="Wu Y.-H."/>
            <person name="Jian S.-L."/>
            <person name="Huo Y.-Y."/>
            <person name="Wang C.-S."/>
            <person name="Xu X.-W."/>
        </authorList>
    </citation>
    <scope>NUCLEOTIDE SEQUENCE [LARGE SCALE GENOMIC DNA]</scope>
    <source>
        <strain evidence="4 5">JCM 16345</strain>
    </source>
</reference>
<dbReference type="KEGG" id="anh:A6F65_01788"/>
<gene>
    <name evidence="4" type="primary">smc_2</name>
    <name evidence="4" type="ORF">A6F65_01788</name>
</gene>
<keyword evidence="5" id="KW-1185">Reference proteome</keyword>
<feature type="coiled-coil region" evidence="1">
    <location>
        <begin position="692"/>
        <end position="719"/>
    </location>
</feature>
<evidence type="ECO:0000313" key="4">
    <source>
        <dbReference type="EMBL" id="ANU08083.1"/>
    </source>
</evidence>
<keyword evidence="1" id="KW-0175">Coiled coil</keyword>
<keyword evidence="3" id="KW-0472">Membrane</keyword>
<evidence type="ECO:0000256" key="1">
    <source>
        <dbReference type="SAM" id="Coils"/>
    </source>
</evidence>
<dbReference type="OrthoDB" id="9777715at2"/>
<protein>
    <submittedName>
        <fullName evidence="4">Chromosome partition protein Smc</fullName>
    </submittedName>
</protein>
<evidence type="ECO:0000313" key="5">
    <source>
        <dbReference type="Proteomes" id="UP000092698"/>
    </source>
</evidence>
<dbReference type="AlphaFoldDB" id="A0A1C7D9V0"/>
<dbReference type="RefSeq" id="WP_157093101.1">
    <property type="nucleotide sequence ID" value="NZ_CP016545.1"/>
</dbReference>
<feature type="coiled-coil region" evidence="1">
    <location>
        <begin position="579"/>
        <end position="631"/>
    </location>
</feature>
<feature type="region of interest" description="Disordered" evidence="2">
    <location>
        <begin position="1"/>
        <end position="26"/>
    </location>
</feature>
<proteinExistence type="predicted"/>
<keyword evidence="3" id="KW-1133">Transmembrane helix</keyword>
<name>A0A1C7D9V0_9SPHN</name>
<dbReference type="PATRIC" id="fig|645517.4.peg.1774"/>
<sequence>MAIGSEAETAELESELHGADTPEETQADDAIFAEEEVWEEDEMSSRRSYGWLIPALCVLAIIGWTAFFGWVHQAEVLGGADPRAWSQMIVDWSVPVLLALAIWLLSVRNSRREAKRFGEVASSLSEESARLETRLSTVNRELSLARDFIAAQSRDLESLGRVASERISGDADRLQTLIHDNGAQVDRIGSVSTTALENMERLRDDLPVISNSARDVANQIGHAGETANGRLEQLVNGFKRLNEFGEASESQVESLRVRVDELIAAFEAQLGGIGDNADARFASLAERSDEFRTDFDSREVEALAAFRRRADDLKAELEAQDTNLRAATDAQLATMREMLGTMDVDGMALLETMREGQSKWGADWAAAIDAMRARMQNAIKLVADTDAKALENAQAHLDALTEEAVKRAEAFDTLQAGRLAQIEAREQDAASSVADRMARFDAELAERQEEQVAHISGITERGEALAARLARLSEQFDAIQSVGAESGEALDATTLSLTTRLADARESLESSRQTIDTLTNDSVRLLELIRGSAEHVQTDLPQALADAQSGLEDYDSRVRALHELLSGVQESGADLSAAVEKAREDSAATGENIETLQARIGEAQDAHAERLGQLEAQLEALAAKSDDVAQQARAGLGDALEGMADDIGRDSATRIESAIREQLSTLTDDLEAAAERAGESSRETIVHLRDQLSRVNELAGNLESRVSRAREQAEEQVDNDFARRVALITDALNSSGIDIARAMSSEVTDTAWASYLRGDRGIFTRRAVKLLDTQEVRDLHDIYDDDPDFRETVNRYIHDFEAMLRSVLSTRDGNALAVTLLSSDMGKLYVALAQAIDRLRD</sequence>
<evidence type="ECO:0000256" key="2">
    <source>
        <dbReference type="SAM" id="MobiDB-lite"/>
    </source>
</evidence>
<dbReference type="PANTHER" id="PTHR19327">
    <property type="entry name" value="GOLGIN"/>
    <property type="match status" value="1"/>
</dbReference>
<feature type="coiled-coil region" evidence="1">
    <location>
        <begin position="303"/>
        <end position="330"/>
    </location>
</feature>
<keyword evidence="3" id="KW-0812">Transmembrane</keyword>
<dbReference type="PANTHER" id="PTHR19327:SF0">
    <property type="entry name" value="GOLGIN SUBFAMILY A MEMBER 4"/>
    <property type="match status" value="1"/>
</dbReference>
<feature type="transmembrane region" description="Helical" evidence="3">
    <location>
        <begin position="84"/>
        <end position="106"/>
    </location>
</feature>
<dbReference type="EMBL" id="CP016545">
    <property type="protein sequence ID" value="ANU08083.1"/>
    <property type="molecule type" value="Genomic_DNA"/>
</dbReference>
<feature type="transmembrane region" description="Helical" evidence="3">
    <location>
        <begin position="51"/>
        <end position="72"/>
    </location>
</feature>
<evidence type="ECO:0000256" key="3">
    <source>
        <dbReference type="SAM" id="Phobius"/>
    </source>
</evidence>
<dbReference type="Proteomes" id="UP000092698">
    <property type="component" value="Chromosome"/>
</dbReference>
<accession>A0A1C7D9V0</accession>